<evidence type="ECO:0000313" key="4">
    <source>
        <dbReference type="Proteomes" id="UP000399805"/>
    </source>
</evidence>
<dbReference type="InterPro" id="IPR049052">
    <property type="entry name" value="nSTAND1"/>
</dbReference>
<proteinExistence type="predicted"/>
<feature type="region of interest" description="Disordered" evidence="1">
    <location>
        <begin position="691"/>
        <end position="713"/>
    </location>
</feature>
<dbReference type="Gene3D" id="3.40.50.300">
    <property type="entry name" value="P-loop containing nucleotide triphosphate hydrolases"/>
    <property type="match status" value="1"/>
</dbReference>
<dbReference type="Proteomes" id="UP000399805">
    <property type="component" value="Unassembled WGS sequence"/>
</dbReference>
<dbReference type="SUPFAM" id="SSF50494">
    <property type="entry name" value="Trypsin-like serine proteases"/>
    <property type="match status" value="1"/>
</dbReference>
<feature type="domain" description="Novel STAND NTPase 1" evidence="2">
    <location>
        <begin position="171"/>
        <end position="563"/>
    </location>
</feature>
<evidence type="ECO:0000259" key="2">
    <source>
        <dbReference type="Pfam" id="PF20703"/>
    </source>
</evidence>
<dbReference type="EMBL" id="CABVGP010000001">
    <property type="protein sequence ID" value="VVJ18364.1"/>
    <property type="molecule type" value="Genomic_DNA"/>
</dbReference>
<dbReference type="InterPro" id="IPR027417">
    <property type="entry name" value="P-loop_NTPase"/>
</dbReference>
<keyword evidence="4" id="KW-1185">Reference proteome</keyword>
<dbReference type="Pfam" id="PF20703">
    <property type="entry name" value="nSTAND1"/>
    <property type="match status" value="1"/>
</dbReference>
<dbReference type="SUPFAM" id="SSF82171">
    <property type="entry name" value="DPP6 N-terminal domain-like"/>
    <property type="match status" value="1"/>
</dbReference>
<dbReference type="InterPro" id="IPR009003">
    <property type="entry name" value="Peptidase_S1_PA"/>
</dbReference>
<dbReference type="AlphaFoldDB" id="A0A6I8LKZ3"/>
<feature type="region of interest" description="Disordered" evidence="1">
    <location>
        <begin position="1089"/>
        <end position="1110"/>
    </location>
</feature>
<protein>
    <recommendedName>
        <fullName evidence="2">Novel STAND NTPase 1 domain-containing protein</fullName>
    </recommendedName>
</protein>
<dbReference type="SUPFAM" id="SSF52540">
    <property type="entry name" value="P-loop containing nucleoside triphosphate hydrolases"/>
    <property type="match status" value="1"/>
</dbReference>
<evidence type="ECO:0000313" key="3">
    <source>
        <dbReference type="EMBL" id="VVJ18364.1"/>
    </source>
</evidence>
<accession>A0A6I8LKZ3</accession>
<reference evidence="3 4" key="1">
    <citation type="submission" date="2019-09" db="EMBL/GenBank/DDBJ databases">
        <authorList>
            <person name="Leyn A S."/>
        </authorList>
    </citation>
    <scope>NUCLEOTIDE SEQUENCE [LARGE SCALE GENOMIC DNA]</scope>
    <source>
        <strain evidence="3">AA231_1</strain>
    </source>
</reference>
<organism evidence="3 4">
    <name type="scientific">Amycolatopsis camponoti</name>
    <dbReference type="NCBI Taxonomy" id="2606593"/>
    <lineage>
        <taxon>Bacteria</taxon>
        <taxon>Bacillati</taxon>
        <taxon>Actinomycetota</taxon>
        <taxon>Actinomycetes</taxon>
        <taxon>Pseudonocardiales</taxon>
        <taxon>Pseudonocardiaceae</taxon>
        <taxon>Amycolatopsis</taxon>
    </lineage>
</organism>
<sequence length="1144" mass="124875">MQAADPLPNGTFCVMVDFPLLKPGFRMSATVVAWSPVDELRRGDVAGLRLLDSPPNGAAPLVLTRSNRLTQDQLIMVGFPRGLELGSWIYGRRGGRVATGWVEILSEPGRESALEPGFSGAPVWVPELDAAIGMVAQRVRGAPPKIGYMITTDALLSDWPRLADVIERRPPFRALRPFVEDDAELFFGREKQAVQLSRLARETPVVCMVGPSGVGKSSLLHAGVFPLLANEPDQLVTALRPSDGSTPAHALAAAFDGLINVGSPTHERLDRIDGLVERMASGGVADIVATALARHGGVRLLVAIDQFEEIFDTPEPTQAAFAQVLLAAMDAGARWSVMLNLRDTFLGQTLSSSNPAVLELATGWYPFHVTALTPTQLRAAITGPLNRVGTVSYQDGLVERLLEDVRAAPSSLPLLQFALAELWARRRGGQLLHDAYDELGGVRGALAGYARDVWSGLDPRSQGDAARLLVQLVRPLPNSEQSVRRTAHRDELDDAQWAIAQRLAGTRLLVLRGAPRSGVELAHESLLEHWHKLHELVDQSRDFRLWQENLRQRIATWNAEEKAQRRLLSGLDLREAMRWAVRQADDLSVAELEFLALSRRRRRRRLSAAALVLVVLVTAVFITYRSTGRQRADLAAADLANEAGRLDGRDSYGAVQLALHAYRTNSGVSFKLPPHTYPGVDRLLPDYTQYRVDTSAPTPPSASGPDTKGSGVSRLADAMSGKVSADGTRVVTVNSALQVVLWTLDGDRVRAEPLTNLFNTKDISDTVTISRSGRYLAFEQSLWPPQFPTDAHAPVDQEGLPKTNPSDYHTCKPNSIMEAVTCLVVYDIDARRVVTATPLGGGFTSVSTVTIDPDDQVVAAMVPGSIRPGSVEASQNTLRRWDLRTGREWTPLRIPWRSWPIGIWLRPGGTSAAVWEAMPGPSGNRPDRFAVAIDDFGSVPSHRELAEHTLDTAVSLDWRTVATVEIPPDESSFGVTVWDTRSGKVVTRIPGLSRAQGGYGYLALNRNGSEVVLSWYDPPEPSASTDIRQIARSLRQMDVWSIPDGAHQNVPEHIDSAWERVVPLGNSMNEPLALTRTSTVGLVLPRQGQAPPLRRMADATGEPPSLDNGRLMDRLCSLLADPNTDEMVRKLLPPDTSEEPPCPS</sequence>
<name>A0A6I8LKZ3_9PSEU</name>
<gene>
    <name evidence="3" type="ORF">AA23TX_03385</name>
</gene>
<dbReference type="Gene3D" id="2.130.10.10">
    <property type="entry name" value="YVTN repeat-like/Quinoprotein amine dehydrogenase"/>
    <property type="match status" value="1"/>
</dbReference>
<dbReference type="InterPro" id="IPR015943">
    <property type="entry name" value="WD40/YVTN_repeat-like_dom_sf"/>
</dbReference>
<evidence type="ECO:0000256" key="1">
    <source>
        <dbReference type="SAM" id="MobiDB-lite"/>
    </source>
</evidence>